<name>A0ABM9CQ90_9BACL</name>
<keyword evidence="2" id="KW-1185">Reference proteome</keyword>
<sequence>MKAGSSKDLAGYDAVIAISEDTLNSQLLGLYRAGWISDEMKQQGDSGDVLESSLGAPTLTLKKTAKSDDVILNLSFDKGTLTYSSGDTVDFEGMVLSFKALIGQQSLPMHSLLGSPIVPDSVKKRLEGLPEEDFDVEQLFLDIVHTIDQSRLTRIDNFADFDALKVMLPLIVQFYREGIQDVQPFGLGYVPSSSSGANQAGDPLRPTSIAYTITHHARQGWSTFNYVIMTEHREMPPGKPAISIPLVDSGDVQGRYWIAAHLMQRLFLDPIRDAMETDKPFQWHADKQCWTLQSEIAIDELDETLTEPSVRLSAKGRVCPVCTVKMQARTFPNVFDITFETLSEVVYSVDGQPGSLSPLQVQEDRFGGVWNLTLTDDCRITVNGEVTRSADYTANANHNMLYREDYANASNVHKRIRDRFANLMSGVWGTFHFFSLLSVNTYYPVLQPLILPLGDRFFFASPAFDGVQECNLRFNITYKE</sequence>
<dbReference type="RefSeq" id="WP_236345004.1">
    <property type="nucleotide sequence ID" value="NZ_CAKMMF010000032.1"/>
</dbReference>
<reference evidence="1" key="1">
    <citation type="submission" date="2022-01" db="EMBL/GenBank/DDBJ databases">
        <authorList>
            <person name="Criscuolo A."/>
        </authorList>
    </citation>
    <scope>NUCLEOTIDE SEQUENCE</scope>
    <source>
        <strain evidence="1">CIP111893</strain>
    </source>
</reference>
<proteinExistence type="predicted"/>
<accession>A0ABM9CQ90</accession>
<evidence type="ECO:0000313" key="2">
    <source>
        <dbReference type="Proteomes" id="UP000838686"/>
    </source>
</evidence>
<dbReference type="Proteomes" id="UP000838686">
    <property type="component" value="Unassembled WGS sequence"/>
</dbReference>
<comment type="caution">
    <text evidence="1">The sequence shown here is derived from an EMBL/GenBank/DDBJ whole genome shotgun (WGS) entry which is preliminary data.</text>
</comment>
<dbReference type="EMBL" id="CAKMMF010000032">
    <property type="protein sequence ID" value="CAH1219240.1"/>
    <property type="molecule type" value="Genomic_DNA"/>
</dbReference>
<organism evidence="1 2">
    <name type="scientific">Paenibacillus plantiphilus</name>
    <dbReference type="NCBI Taxonomy" id="2905650"/>
    <lineage>
        <taxon>Bacteria</taxon>
        <taxon>Bacillati</taxon>
        <taxon>Bacillota</taxon>
        <taxon>Bacilli</taxon>
        <taxon>Bacillales</taxon>
        <taxon>Paenibacillaceae</taxon>
        <taxon>Paenibacillus</taxon>
    </lineage>
</organism>
<gene>
    <name evidence="1" type="ORF">PAECIP111893_04525</name>
</gene>
<protein>
    <submittedName>
        <fullName evidence="1">Uncharacterized protein</fullName>
    </submittedName>
</protein>
<evidence type="ECO:0000313" key="1">
    <source>
        <dbReference type="EMBL" id="CAH1219240.1"/>
    </source>
</evidence>